<evidence type="ECO:0000313" key="7">
    <source>
        <dbReference type="EMBL" id="AMO37042.1"/>
    </source>
</evidence>
<dbReference type="PROSITE" id="PS00041">
    <property type="entry name" value="HTH_ARAC_FAMILY_1"/>
    <property type="match status" value="1"/>
</dbReference>
<dbReference type="InterPro" id="IPR014710">
    <property type="entry name" value="RmlC-like_jellyroll"/>
</dbReference>
<dbReference type="PROSITE" id="PS01124">
    <property type="entry name" value="HTH_ARAC_FAMILY_2"/>
    <property type="match status" value="1"/>
</dbReference>
<keyword evidence="3" id="KW-0238">DNA-binding</keyword>
<keyword evidence="8" id="KW-1185">Reference proteome</keyword>
<dbReference type="InterPro" id="IPR009057">
    <property type="entry name" value="Homeodomain-like_sf"/>
</dbReference>
<dbReference type="Gene3D" id="2.60.120.10">
    <property type="entry name" value="Jelly Rolls"/>
    <property type="match status" value="1"/>
</dbReference>
<dbReference type="FunFam" id="1.10.10.60:FF:000132">
    <property type="entry name" value="AraC family transcriptional regulator"/>
    <property type="match status" value="1"/>
</dbReference>
<dbReference type="PANTHER" id="PTHR11019">
    <property type="entry name" value="HTH-TYPE TRANSCRIPTIONAL REGULATOR NIMR"/>
    <property type="match status" value="1"/>
</dbReference>
<dbReference type="InterPro" id="IPR020449">
    <property type="entry name" value="Tscrpt_reg_AraC-type_HTH"/>
</dbReference>
<dbReference type="PRINTS" id="PR00032">
    <property type="entry name" value="HTHARAC"/>
</dbReference>
<gene>
    <name evidence="7" type="ORF">AC731_008800</name>
</gene>
<organism evidence="7 8">
    <name type="scientific">Thauera humireducens</name>
    <dbReference type="NCBI Taxonomy" id="1134435"/>
    <lineage>
        <taxon>Bacteria</taxon>
        <taxon>Pseudomonadati</taxon>
        <taxon>Pseudomonadota</taxon>
        <taxon>Betaproteobacteria</taxon>
        <taxon>Rhodocyclales</taxon>
        <taxon>Zoogloeaceae</taxon>
        <taxon>Thauera</taxon>
    </lineage>
</organism>
<dbReference type="InterPro" id="IPR003313">
    <property type="entry name" value="AraC-bd"/>
</dbReference>
<keyword evidence="4" id="KW-0010">Activator</keyword>
<dbReference type="PANTHER" id="PTHR11019:SF159">
    <property type="entry name" value="TRANSCRIPTIONAL REGULATOR-RELATED"/>
    <property type="match status" value="1"/>
</dbReference>
<keyword evidence="2" id="KW-0805">Transcription regulation</keyword>
<evidence type="ECO:0000256" key="5">
    <source>
        <dbReference type="ARBA" id="ARBA00023163"/>
    </source>
</evidence>
<dbReference type="SUPFAM" id="SSF51182">
    <property type="entry name" value="RmlC-like cupins"/>
    <property type="match status" value="1"/>
</dbReference>
<accession>A0A127K503</accession>
<feature type="domain" description="HTH araC/xylS-type" evidence="6">
    <location>
        <begin position="161"/>
        <end position="258"/>
    </location>
</feature>
<evidence type="ECO:0000313" key="8">
    <source>
        <dbReference type="Proteomes" id="UP000036902"/>
    </source>
</evidence>
<reference evidence="8" key="1">
    <citation type="submission" date="2016-03" db="EMBL/GenBank/DDBJ databases">
        <authorList>
            <person name="Ma C."/>
            <person name="Zhou S."/>
            <person name="Yang G."/>
        </authorList>
    </citation>
    <scope>NUCLEOTIDE SEQUENCE [LARGE SCALE GENOMIC DNA]</scope>
    <source>
        <strain evidence="8">SgZ-1</strain>
    </source>
</reference>
<name>A0A127K503_9RHOO</name>
<dbReference type="Gene3D" id="1.10.10.60">
    <property type="entry name" value="Homeodomain-like"/>
    <property type="match status" value="1"/>
</dbReference>
<evidence type="ECO:0000256" key="3">
    <source>
        <dbReference type="ARBA" id="ARBA00023125"/>
    </source>
</evidence>
<dbReference type="EMBL" id="CP014646">
    <property type="protein sequence ID" value="AMO37042.1"/>
    <property type="molecule type" value="Genomic_DNA"/>
</dbReference>
<dbReference type="Proteomes" id="UP000036902">
    <property type="component" value="Chromosome"/>
</dbReference>
<dbReference type="InterPro" id="IPR018062">
    <property type="entry name" value="HTH_AraC-typ_CS"/>
</dbReference>
<dbReference type="SMART" id="SM00342">
    <property type="entry name" value="HTH_ARAC"/>
    <property type="match status" value="1"/>
</dbReference>
<dbReference type="SUPFAM" id="SSF46689">
    <property type="entry name" value="Homeodomain-like"/>
    <property type="match status" value="2"/>
</dbReference>
<dbReference type="STRING" id="1134435.AC731_008800"/>
<evidence type="ECO:0000256" key="1">
    <source>
        <dbReference type="ARBA" id="ARBA00022491"/>
    </source>
</evidence>
<evidence type="ECO:0000259" key="6">
    <source>
        <dbReference type="PROSITE" id="PS01124"/>
    </source>
</evidence>
<dbReference type="InterPro" id="IPR011051">
    <property type="entry name" value="RmlC_Cupin_sf"/>
</dbReference>
<dbReference type="CDD" id="cd06124">
    <property type="entry name" value="cupin_NimR-like_N"/>
    <property type="match status" value="1"/>
</dbReference>
<dbReference type="GO" id="GO:0043565">
    <property type="term" value="F:sequence-specific DNA binding"/>
    <property type="evidence" value="ECO:0007669"/>
    <property type="project" value="InterPro"/>
</dbReference>
<dbReference type="GO" id="GO:0003700">
    <property type="term" value="F:DNA-binding transcription factor activity"/>
    <property type="evidence" value="ECO:0007669"/>
    <property type="project" value="InterPro"/>
</dbReference>
<dbReference type="InterPro" id="IPR018060">
    <property type="entry name" value="HTH_AraC"/>
</dbReference>
<keyword evidence="5" id="KW-0804">Transcription</keyword>
<dbReference type="KEGG" id="thu:AC731_008800"/>
<dbReference type="AlphaFoldDB" id="A0A127K503"/>
<sequence>MLPTPSEELAGLAALPRSIFGHAESVANRALGYRHAHPWVQFAYAVAGVLDVRTDAGRFIAPPQRAVWIPAGVAHQVRCSADTEIRSLYIEPAALPAAQGGCRVLAVSPLLRELIRAFGALPAEYDEHGPGGRLAAVLLDQVAAAPTLGLMLPLPQEPRLRRICEALEAEPDSREGLVAWSARLGCTERTLARLFRQHTGLNFRLWRQRLRLISALPLLEAGERVTDVAIACGYDSVSAFIASFREHFGATPGEFAGERGDG</sequence>
<evidence type="ECO:0000256" key="4">
    <source>
        <dbReference type="ARBA" id="ARBA00023159"/>
    </source>
</evidence>
<keyword evidence="1" id="KW-0678">Repressor</keyword>
<proteinExistence type="predicted"/>
<dbReference type="Pfam" id="PF12833">
    <property type="entry name" value="HTH_18"/>
    <property type="match status" value="1"/>
</dbReference>
<dbReference type="Pfam" id="PF02311">
    <property type="entry name" value="AraC_binding"/>
    <property type="match status" value="1"/>
</dbReference>
<protein>
    <submittedName>
        <fullName evidence="7">AraC family transcriptional regulator</fullName>
    </submittedName>
</protein>
<evidence type="ECO:0000256" key="2">
    <source>
        <dbReference type="ARBA" id="ARBA00023015"/>
    </source>
</evidence>
<dbReference type="RefSeq" id="WP_048705291.1">
    <property type="nucleotide sequence ID" value="NZ_CP014646.1"/>
</dbReference>